<feature type="transmembrane region" description="Helical" evidence="6">
    <location>
        <begin position="322"/>
        <end position="343"/>
    </location>
</feature>
<evidence type="ECO:0000256" key="1">
    <source>
        <dbReference type="ARBA" id="ARBA00004651"/>
    </source>
</evidence>
<evidence type="ECO:0000259" key="7">
    <source>
        <dbReference type="Pfam" id="PF00482"/>
    </source>
</evidence>
<dbReference type="PANTHER" id="PTHR35402:SF1">
    <property type="entry name" value="TYPE II SECRETION SYSTEM PROTEIN GSPF DOMAIN-CONTAINING PROTEIN"/>
    <property type="match status" value="1"/>
</dbReference>
<organism evidence="8 9">
    <name type="scientific">Candidatus Iainarchaeum sp</name>
    <dbReference type="NCBI Taxonomy" id="3101447"/>
    <lineage>
        <taxon>Archaea</taxon>
        <taxon>Candidatus Iainarchaeota</taxon>
        <taxon>Candidatus Iainarchaeia</taxon>
        <taxon>Candidatus Iainarchaeales</taxon>
        <taxon>Candidatus Iainarchaeaceae</taxon>
        <taxon>Candidatus Iainarchaeum</taxon>
    </lineage>
</organism>
<evidence type="ECO:0000256" key="5">
    <source>
        <dbReference type="ARBA" id="ARBA00023136"/>
    </source>
</evidence>
<feature type="domain" description="Type II secretion system protein GspF" evidence="7">
    <location>
        <begin position="121"/>
        <end position="245"/>
    </location>
</feature>
<keyword evidence="3 6" id="KW-0812">Transmembrane</keyword>
<protein>
    <submittedName>
        <fullName evidence="8">Type II secretion system F family protein</fullName>
    </submittedName>
</protein>
<proteinExistence type="predicted"/>
<feature type="transmembrane region" description="Helical" evidence="6">
    <location>
        <begin position="228"/>
        <end position="248"/>
    </location>
</feature>
<evidence type="ECO:0000256" key="6">
    <source>
        <dbReference type="SAM" id="Phobius"/>
    </source>
</evidence>
<dbReference type="Proteomes" id="UP000774699">
    <property type="component" value="Unassembled WGS sequence"/>
</dbReference>
<dbReference type="GO" id="GO:0005886">
    <property type="term" value="C:plasma membrane"/>
    <property type="evidence" value="ECO:0007669"/>
    <property type="project" value="UniProtKB-SubCell"/>
</dbReference>
<accession>A0A8T4C7I6</accession>
<dbReference type="InterPro" id="IPR018076">
    <property type="entry name" value="T2SS_GspF_dom"/>
</dbReference>
<reference evidence="8" key="1">
    <citation type="submission" date="2019-03" db="EMBL/GenBank/DDBJ databases">
        <title>Lake Tanganyika Metagenome-Assembled Genomes (MAGs).</title>
        <authorList>
            <person name="Tran P."/>
        </authorList>
    </citation>
    <scope>NUCLEOTIDE SEQUENCE</scope>
    <source>
        <strain evidence="8">M_DeepCast_50m_m2_156</strain>
    </source>
</reference>
<comment type="caution">
    <text evidence="8">The sequence shown here is derived from an EMBL/GenBank/DDBJ whole genome shotgun (WGS) entry which is preliminary data.</text>
</comment>
<keyword evidence="5 6" id="KW-0472">Membrane</keyword>
<sequence>MPRENALLYRLSRTLPQSLRDKANIYVREAGLEEDGATWLANTIILSILFAIAGAGVLYFSHEFLNEWMTPLGIGFAFTRETSISVGAILGFLVGLAFLTLSLYYRIESRRKKVEDVLPDFLLLVAGNIRAGMTSFSAFKSSTRPEFGALSDEIRTVTTRALGTESFGNVLSGVSARIKSKSLSETVRFFLQAVRSGGKIAQILESTSADLRRTQDLKKELVSNTKTYVIFVGFVMVIATPLLMAVSVEFVSLITRIQTQNAFLTESAASTSAGFLGGKLSISPSFLESIAYVLLFGNALLAGIFMGVIGEGKPLLGLRYSPLLFIVSIIAFGVSRTVLAGMLST</sequence>
<name>A0A8T4C7I6_9ARCH</name>
<feature type="transmembrane region" description="Helical" evidence="6">
    <location>
        <begin position="290"/>
        <end position="310"/>
    </location>
</feature>
<dbReference type="Pfam" id="PF00482">
    <property type="entry name" value="T2SSF"/>
    <property type="match status" value="1"/>
</dbReference>
<evidence type="ECO:0000313" key="9">
    <source>
        <dbReference type="Proteomes" id="UP000774699"/>
    </source>
</evidence>
<evidence type="ECO:0000256" key="3">
    <source>
        <dbReference type="ARBA" id="ARBA00022692"/>
    </source>
</evidence>
<feature type="transmembrane region" description="Helical" evidence="6">
    <location>
        <begin position="39"/>
        <end position="62"/>
    </location>
</feature>
<dbReference type="AlphaFoldDB" id="A0A8T4C7I6"/>
<dbReference type="InterPro" id="IPR056569">
    <property type="entry name" value="ArlJ-like"/>
</dbReference>
<comment type="subcellular location">
    <subcellularLocation>
        <location evidence="1">Cell membrane</location>
        <topology evidence="1">Multi-pass membrane protein</topology>
    </subcellularLocation>
</comment>
<keyword evidence="4 6" id="KW-1133">Transmembrane helix</keyword>
<evidence type="ECO:0000256" key="2">
    <source>
        <dbReference type="ARBA" id="ARBA00022475"/>
    </source>
</evidence>
<gene>
    <name evidence="8" type="ORF">FJY86_02330</name>
</gene>
<keyword evidence="2" id="KW-1003">Cell membrane</keyword>
<dbReference type="PANTHER" id="PTHR35402">
    <property type="entry name" value="INTEGRAL MEMBRANE PROTEIN-RELATED"/>
    <property type="match status" value="1"/>
</dbReference>
<feature type="transmembrane region" description="Helical" evidence="6">
    <location>
        <begin position="82"/>
        <end position="105"/>
    </location>
</feature>
<evidence type="ECO:0000313" key="8">
    <source>
        <dbReference type="EMBL" id="MBM3282154.1"/>
    </source>
</evidence>
<dbReference type="EMBL" id="VGJJ01000012">
    <property type="protein sequence ID" value="MBM3282154.1"/>
    <property type="molecule type" value="Genomic_DNA"/>
</dbReference>
<evidence type="ECO:0000256" key="4">
    <source>
        <dbReference type="ARBA" id="ARBA00022989"/>
    </source>
</evidence>